<evidence type="ECO:0000259" key="2">
    <source>
        <dbReference type="Pfam" id="PF19732"/>
    </source>
</evidence>
<gene>
    <name evidence="3" type="ORF">SDC9_102089</name>
</gene>
<sequence>MERNGAAVKNRGINLNKLKINKYINAKAAIFMLLGFFLSRFTIVDGVAPFGIAFFLFFVKLDQYKYQVFLSTLLGILLSFNDISSVAKYSICLVIIFAFSNRIKKLDSVAKISLL</sequence>
<comment type="caution">
    <text evidence="3">The sequence shown here is derived from an EMBL/GenBank/DDBJ whole genome shotgun (WGS) entry which is preliminary data.</text>
</comment>
<keyword evidence="1" id="KW-0472">Membrane</keyword>
<proteinExistence type="predicted"/>
<accession>A0A645APV4</accession>
<keyword evidence="1" id="KW-0812">Transmembrane</keyword>
<dbReference type="EMBL" id="VSSQ01015208">
    <property type="protein sequence ID" value="MPM55295.1"/>
    <property type="molecule type" value="Genomic_DNA"/>
</dbReference>
<feature type="domain" description="Stage II sporulation protein E N-terminal" evidence="2">
    <location>
        <begin position="15"/>
        <end position="105"/>
    </location>
</feature>
<organism evidence="3">
    <name type="scientific">bioreactor metagenome</name>
    <dbReference type="NCBI Taxonomy" id="1076179"/>
    <lineage>
        <taxon>unclassified sequences</taxon>
        <taxon>metagenomes</taxon>
        <taxon>ecological metagenomes</taxon>
    </lineage>
</organism>
<protein>
    <recommendedName>
        <fullName evidence="2">Stage II sporulation protein E N-terminal domain-containing protein</fullName>
    </recommendedName>
</protein>
<dbReference type="Pfam" id="PF19732">
    <property type="entry name" value="SpoIIE_N"/>
    <property type="match status" value="1"/>
</dbReference>
<evidence type="ECO:0000256" key="1">
    <source>
        <dbReference type="SAM" id="Phobius"/>
    </source>
</evidence>
<keyword evidence="1" id="KW-1133">Transmembrane helix</keyword>
<name>A0A645APV4_9ZZZZ</name>
<dbReference type="InterPro" id="IPR045768">
    <property type="entry name" value="SpoIIE_N"/>
</dbReference>
<feature type="transmembrane region" description="Helical" evidence="1">
    <location>
        <begin position="28"/>
        <end position="57"/>
    </location>
</feature>
<dbReference type="AlphaFoldDB" id="A0A645APV4"/>
<reference evidence="3" key="1">
    <citation type="submission" date="2019-08" db="EMBL/GenBank/DDBJ databases">
        <authorList>
            <person name="Kucharzyk K."/>
            <person name="Murdoch R.W."/>
            <person name="Higgins S."/>
            <person name="Loffler F."/>
        </authorList>
    </citation>
    <scope>NUCLEOTIDE SEQUENCE</scope>
</reference>
<feature type="transmembrane region" description="Helical" evidence="1">
    <location>
        <begin position="69"/>
        <end position="99"/>
    </location>
</feature>
<evidence type="ECO:0000313" key="3">
    <source>
        <dbReference type="EMBL" id="MPM55295.1"/>
    </source>
</evidence>